<dbReference type="PANTHER" id="PTHR35910">
    <property type="entry name" value="2EXR DOMAIN-CONTAINING PROTEIN"/>
    <property type="match status" value="1"/>
</dbReference>
<gene>
    <name evidence="3" type="ORF">jhhlp_007262</name>
</gene>
<dbReference type="Proteomes" id="UP000233524">
    <property type="component" value="Unassembled WGS sequence"/>
</dbReference>
<dbReference type="EMBL" id="NLAX01001034">
    <property type="protein sequence ID" value="PKS06514.1"/>
    <property type="molecule type" value="Genomic_DNA"/>
</dbReference>
<organism evidence="3 4">
    <name type="scientific">Lomentospora prolificans</name>
    <dbReference type="NCBI Taxonomy" id="41688"/>
    <lineage>
        <taxon>Eukaryota</taxon>
        <taxon>Fungi</taxon>
        <taxon>Dikarya</taxon>
        <taxon>Ascomycota</taxon>
        <taxon>Pezizomycotina</taxon>
        <taxon>Sordariomycetes</taxon>
        <taxon>Hypocreomycetidae</taxon>
        <taxon>Microascales</taxon>
        <taxon>Microascaceae</taxon>
        <taxon>Lomentospora</taxon>
    </lineage>
</organism>
<feature type="compositionally biased region" description="Low complexity" evidence="1">
    <location>
        <begin position="222"/>
        <end position="232"/>
    </location>
</feature>
<dbReference type="PANTHER" id="PTHR35910:SF6">
    <property type="entry name" value="2EXR DOMAIN-CONTAINING PROTEIN"/>
    <property type="match status" value="1"/>
</dbReference>
<feature type="region of interest" description="Disordered" evidence="1">
    <location>
        <begin position="202"/>
        <end position="244"/>
    </location>
</feature>
<dbReference type="InterPro" id="IPR045518">
    <property type="entry name" value="2EXR"/>
</dbReference>
<proteinExistence type="predicted"/>
<keyword evidence="4" id="KW-1185">Reference proteome</keyword>
<dbReference type="VEuPathDB" id="FungiDB:jhhlp_007262"/>
<accession>A0A2N3N262</accession>
<evidence type="ECO:0000313" key="4">
    <source>
        <dbReference type="Proteomes" id="UP000233524"/>
    </source>
</evidence>
<evidence type="ECO:0000259" key="2">
    <source>
        <dbReference type="Pfam" id="PF20150"/>
    </source>
</evidence>
<name>A0A2N3N262_9PEZI</name>
<reference evidence="3 4" key="1">
    <citation type="journal article" date="2017" name="G3 (Bethesda)">
        <title>First Draft Genome Sequence of the Pathogenic Fungus Lomentospora prolificans (Formerly Scedosporium prolificans).</title>
        <authorList>
            <person name="Luo R."/>
            <person name="Zimin A."/>
            <person name="Workman R."/>
            <person name="Fan Y."/>
            <person name="Pertea G."/>
            <person name="Grossman N."/>
            <person name="Wear M.P."/>
            <person name="Jia B."/>
            <person name="Miller H."/>
            <person name="Casadevall A."/>
            <person name="Timp W."/>
            <person name="Zhang S.X."/>
            <person name="Salzberg S.L."/>
        </authorList>
    </citation>
    <scope>NUCLEOTIDE SEQUENCE [LARGE SCALE GENOMIC DNA]</scope>
    <source>
        <strain evidence="3 4">JHH-5317</strain>
    </source>
</reference>
<dbReference type="AlphaFoldDB" id="A0A2N3N262"/>
<protein>
    <recommendedName>
        <fullName evidence="2">2EXR domain-containing protein</fullName>
    </recommendedName>
</protein>
<dbReference type="STRING" id="41688.A0A2N3N262"/>
<sequence length="365" mass="42462">MSSFPFIKLPPEIRSMIWEYALPEPRVFEVLDAPNAKQKTPPQTGLMFANIHHEPPPALAAVCQESRAFVLRHYKPLTLSSTTKYVDLSRDILLLEPYLLVKRLLRTLHFLSQIPLVRDNVAHLALGTSYGMHTGICHPVLSWRVSKSNMSKLLARLAKLPKLKKLLFVVHQEFQFEFDFRYTYYYGSSNVMLHSPNHYNNNTPPSKGGLNSISPWTTPTDSMSPQSPQSLSPTPPPSTQHAQLNQPPVQYRPQLVHQAYRFKFDIESNINYHYRRRPHHNEFLYYPLAIDEDREDYLDSLKENFEEEGMWCDPWPTNDDWRRFRRRFTKALFMTYQADKGSVGVTKPASLPILEGASLLWRYTK</sequence>
<dbReference type="InParanoid" id="A0A2N3N262"/>
<comment type="caution">
    <text evidence="3">The sequence shown here is derived from an EMBL/GenBank/DDBJ whole genome shotgun (WGS) entry which is preliminary data.</text>
</comment>
<dbReference type="OrthoDB" id="4812806at2759"/>
<feature type="domain" description="2EXR" evidence="2">
    <location>
        <begin position="5"/>
        <end position="93"/>
    </location>
</feature>
<evidence type="ECO:0000313" key="3">
    <source>
        <dbReference type="EMBL" id="PKS06514.1"/>
    </source>
</evidence>
<evidence type="ECO:0000256" key="1">
    <source>
        <dbReference type="SAM" id="MobiDB-lite"/>
    </source>
</evidence>
<feature type="compositionally biased region" description="Polar residues" evidence="1">
    <location>
        <begin position="202"/>
        <end position="221"/>
    </location>
</feature>
<dbReference type="Pfam" id="PF20150">
    <property type="entry name" value="2EXR"/>
    <property type="match status" value="1"/>
</dbReference>